<dbReference type="FunFam" id="3.80.10.10:FF:000400">
    <property type="entry name" value="Nuclear pore complex protein NUP107"/>
    <property type="match status" value="1"/>
</dbReference>
<comment type="subcellular location">
    <subcellularLocation>
        <location evidence="1">Cell membrane</location>
    </subcellularLocation>
    <subcellularLocation>
        <location evidence="2">Membrane</location>
        <topology evidence="2">Single-pass type I membrane protein</topology>
    </subcellularLocation>
</comment>
<dbReference type="InterPro" id="IPR051716">
    <property type="entry name" value="Plant_RL_S/T_kinase"/>
</dbReference>
<keyword evidence="5" id="KW-0597">Phosphoprotein</keyword>
<dbReference type="Proteomes" id="UP001417504">
    <property type="component" value="Unassembled WGS sequence"/>
</dbReference>
<dbReference type="EMBL" id="JBBNAE010000006">
    <property type="protein sequence ID" value="KAK9116793.1"/>
    <property type="molecule type" value="Genomic_DNA"/>
</dbReference>
<proteinExistence type="predicted"/>
<keyword evidence="15 21" id="KW-0472">Membrane</keyword>
<dbReference type="InterPro" id="IPR003591">
    <property type="entry name" value="Leu-rich_rpt_typical-subtyp"/>
</dbReference>
<dbReference type="PROSITE" id="PS50011">
    <property type="entry name" value="PROTEIN_KINASE_DOM"/>
    <property type="match status" value="1"/>
</dbReference>
<keyword evidence="12" id="KW-0418">Kinase</keyword>
<evidence type="ECO:0000256" key="9">
    <source>
        <dbReference type="ARBA" id="ARBA00022729"/>
    </source>
</evidence>
<dbReference type="PANTHER" id="PTHR48053">
    <property type="entry name" value="LEUCINE RICH REPEAT FAMILY PROTEIN, EXPRESSED"/>
    <property type="match status" value="1"/>
</dbReference>
<dbReference type="Gene3D" id="3.30.200.20">
    <property type="entry name" value="Phosphorylase Kinase, domain 1"/>
    <property type="match status" value="1"/>
</dbReference>
<feature type="domain" description="Protein kinase" evidence="23">
    <location>
        <begin position="569"/>
        <end position="838"/>
    </location>
</feature>
<keyword evidence="7" id="KW-0808">Transferase</keyword>
<evidence type="ECO:0000256" key="16">
    <source>
        <dbReference type="ARBA" id="ARBA00023170"/>
    </source>
</evidence>
<keyword evidence="9 22" id="KW-0732">Signal</keyword>
<evidence type="ECO:0000256" key="2">
    <source>
        <dbReference type="ARBA" id="ARBA00004479"/>
    </source>
</evidence>
<keyword evidence="17" id="KW-0325">Glycoprotein</keyword>
<evidence type="ECO:0000256" key="4">
    <source>
        <dbReference type="ARBA" id="ARBA00022527"/>
    </source>
</evidence>
<evidence type="ECO:0000256" key="14">
    <source>
        <dbReference type="ARBA" id="ARBA00022989"/>
    </source>
</evidence>
<keyword evidence="6" id="KW-0433">Leucine-rich repeat</keyword>
<comment type="catalytic activity">
    <reaction evidence="19">
        <text>L-seryl-[protein] + ATP = O-phospho-L-seryl-[protein] + ADP + H(+)</text>
        <dbReference type="Rhea" id="RHEA:17989"/>
        <dbReference type="Rhea" id="RHEA-COMP:9863"/>
        <dbReference type="Rhea" id="RHEA-COMP:11604"/>
        <dbReference type="ChEBI" id="CHEBI:15378"/>
        <dbReference type="ChEBI" id="CHEBI:29999"/>
        <dbReference type="ChEBI" id="CHEBI:30616"/>
        <dbReference type="ChEBI" id="CHEBI:83421"/>
        <dbReference type="ChEBI" id="CHEBI:456216"/>
        <dbReference type="EC" id="2.7.11.1"/>
    </reaction>
</comment>
<dbReference type="GO" id="GO:0004674">
    <property type="term" value="F:protein serine/threonine kinase activity"/>
    <property type="evidence" value="ECO:0007669"/>
    <property type="project" value="UniProtKB-KW"/>
</dbReference>
<dbReference type="FunFam" id="3.30.200.20:FF:000309">
    <property type="entry name" value="Leucine-rich repeat receptor protein kinase MSP1"/>
    <property type="match status" value="1"/>
</dbReference>
<dbReference type="InterPro" id="IPR001611">
    <property type="entry name" value="Leu-rich_rpt"/>
</dbReference>
<name>A0AAP0IKS9_9MAGN</name>
<dbReference type="InterPro" id="IPR017441">
    <property type="entry name" value="Protein_kinase_ATP_BS"/>
</dbReference>
<feature type="transmembrane region" description="Helical" evidence="21">
    <location>
        <begin position="504"/>
        <end position="528"/>
    </location>
</feature>
<dbReference type="GO" id="GO:0009653">
    <property type="term" value="P:anatomical structure morphogenesis"/>
    <property type="evidence" value="ECO:0007669"/>
    <property type="project" value="UniProtKB-ARBA"/>
</dbReference>
<dbReference type="SUPFAM" id="SSF56112">
    <property type="entry name" value="Protein kinase-like (PK-like)"/>
    <property type="match status" value="1"/>
</dbReference>
<sequence>MVMCSSVVLLMIVLALDAAIITSAVLHTPIEDEEAHALLSWKRSLSHFSNASDLHSWNNMSSPCIWGGTVCNEEGSITVINLPKQALKGDLMHFNFSAFPNLAVLTLSYNKLNGSIPSLIGNLSKLTVLDLSINGLVGSIPAEIGHLSKLTFLELSSNNLTGSIPKSLGRLINLRDLRLRDNILEGGIPSTLGKLENLLRLDLSGNFLSTDASNVTNSSIPSELSQLARLQLLDLSQNRLAGSLPSQLGQLQSLNILYLYSNHLIGRIPSSLGQLRNLTVMSLQNNLFDGEFPKELCELTLLQELRLSTNQLNGPLPPQISQLKSLLILDVSYNSLIGPIPLQLTSLIELTQLYLRYNRINSSIPNELGQMLQLEVFDLASNNLIGPIPSTLGSLTKLTHLFLQNNRINGSIPKDLWSLPNIEQIDLSQNRLVGKIPKDYCNMEINPPVINLTNNMLTGPFPSDPENSSPQLFREHLCLKVRNSPSSKIVHHKGSTKTVMLRGIIIGISLVAVCMVSVLFWALVFLFYKQRMSNKQIGAAARKHGNIFSIWNYDGVIAYEDIIDATENFDFKYCIGVGAYGSVYKALLPSGQVVALKKLHNWERENSTFDRSFANEVQVLTKIRHRNIVKLYGFCCHPRCSFLVYEYLEKGSLFEILRDEAEAEKLNWKKRVNIIKGISKALSYMHHHCSPPIVHRDISSNNILLDSKFEAHVSDFGTARLLQPNSSYRTVLAGTFGYIAPELAYTMVVTEKCDVYSFGVVALELVLGKHPADLLSLLSSSTYHNIKLKDVIDPRVPLLTDQQSAQSVASVVAIAITCIHSNPRSRPTMQHVFNELIVQGSKFSESFCQISLGQLSNLEITKNENKR</sequence>
<dbReference type="GO" id="GO:0099402">
    <property type="term" value="P:plant organ development"/>
    <property type="evidence" value="ECO:0007669"/>
    <property type="project" value="UniProtKB-ARBA"/>
</dbReference>
<dbReference type="InterPro" id="IPR000719">
    <property type="entry name" value="Prot_kinase_dom"/>
</dbReference>
<keyword evidence="13 20" id="KW-0067">ATP-binding</keyword>
<evidence type="ECO:0000256" key="3">
    <source>
        <dbReference type="ARBA" id="ARBA00012513"/>
    </source>
</evidence>
<feature type="chain" id="PRO_5043007075" description="non-specific serine/threonine protein kinase" evidence="22">
    <location>
        <begin position="19"/>
        <end position="867"/>
    </location>
</feature>
<evidence type="ECO:0000256" key="20">
    <source>
        <dbReference type="PROSITE-ProRule" id="PRU10141"/>
    </source>
</evidence>
<dbReference type="FunFam" id="1.10.510.10:FF:000445">
    <property type="entry name" value="MDIS1-interacting receptor like kinase 2"/>
    <property type="match status" value="1"/>
</dbReference>
<dbReference type="GO" id="GO:0005886">
    <property type="term" value="C:plasma membrane"/>
    <property type="evidence" value="ECO:0007669"/>
    <property type="project" value="UniProtKB-SubCell"/>
</dbReference>
<dbReference type="Pfam" id="PF00069">
    <property type="entry name" value="Pkinase"/>
    <property type="match status" value="1"/>
</dbReference>
<dbReference type="PROSITE" id="PS00107">
    <property type="entry name" value="PROTEIN_KINASE_ATP"/>
    <property type="match status" value="1"/>
</dbReference>
<evidence type="ECO:0000256" key="7">
    <source>
        <dbReference type="ARBA" id="ARBA00022679"/>
    </source>
</evidence>
<organism evidence="24 25">
    <name type="scientific">Stephania japonica</name>
    <dbReference type="NCBI Taxonomy" id="461633"/>
    <lineage>
        <taxon>Eukaryota</taxon>
        <taxon>Viridiplantae</taxon>
        <taxon>Streptophyta</taxon>
        <taxon>Embryophyta</taxon>
        <taxon>Tracheophyta</taxon>
        <taxon>Spermatophyta</taxon>
        <taxon>Magnoliopsida</taxon>
        <taxon>Ranunculales</taxon>
        <taxon>Menispermaceae</taxon>
        <taxon>Menispermoideae</taxon>
        <taxon>Cissampelideae</taxon>
        <taxon>Stephania</taxon>
    </lineage>
</organism>
<dbReference type="Gene3D" id="3.80.10.10">
    <property type="entry name" value="Ribonuclease Inhibitor"/>
    <property type="match status" value="3"/>
</dbReference>
<evidence type="ECO:0000256" key="10">
    <source>
        <dbReference type="ARBA" id="ARBA00022737"/>
    </source>
</evidence>
<keyword evidence="4" id="KW-0723">Serine/threonine-protein kinase</keyword>
<keyword evidence="14 21" id="KW-1133">Transmembrane helix</keyword>
<dbReference type="InterPro" id="IPR011009">
    <property type="entry name" value="Kinase-like_dom_sf"/>
</dbReference>
<evidence type="ECO:0000256" key="19">
    <source>
        <dbReference type="ARBA" id="ARBA00048679"/>
    </source>
</evidence>
<evidence type="ECO:0000313" key="24">
    <source>
        <dbReference type="EMBL" id="KAK9116793.1"/>
    </source>
</evidence>
<evidence type="ECO:0000256" key="5">
    <source>
        <dbReference type="ARBA" id="ARBA00022553"/>
    </source>
</evidence>
<comment type="caution">
    <text evidence="24">The sequence shown here is derived from an EMBL/GenBank/DDBJ whole genome shotgun (WGS) entry which is preliminary data.</text>
</comment>
<accession>A0AAP0IKS9</accession>
<dbReference type="SMART" id="SM00365">
    <property type="entry name" value="LRR_SD22"/>
    <property type="match status" value="5"/>
</dbReference>
<dbReference type="InterPro" id="IPR032675">
    <property type="entry name" value="LRR_dom_sf"/>
</dbReference>
<feature type="binding site" evidence="20">
    <location>
        <position position="597"/>
    </location>
    <ligand>
        <name>ATP</name>
        <dbReference type="ChEBI" id="CHEBI:30616"/>
    </ligand>
</feature>
<evidence type="ECO:0000259" key="23">
    <source>
        <dbReference type="PROSITE" id="PS50011"/>
    </source>
</evidence>
<keyword evidence="10" id="KW-0677">Repeat</keyword>
<dbReference type="PANTHER" id="PTHR48053:SF126">
    <property type="entry name" value="MDIS1-INTERACTING RECEPTOR LIKE KINASE 2-LIKE ISOFORM X1"/>
    <property type="match status" value="1"/>
</dbReference>
<evidence type="ECO:0000256" key="12">
    <source>
        <dbReference type="ARBA" id="ARBA00022777"/>
    </source>
</evidence>
<evidence type="ECO:0000256" key="11">
    <source>
        <dbReference type="ARBA" id="ARBA00022741"/>
    </source>
</evidence>
<feature type="signal peptide" evidence="22">
    <location>
        <begin position="1"/>
        <end position="18"/>
    </location>
</feature>
<reference evidence="24 25" key="1">
    <citation type="submission" date="2024-01" db="EMBL/GenBank/DDBJ databases">
        <title>Genome assemblies of Stephania.</title>
        <authorList>
            <person name="Yang L."/>
        </authorList>
    </citation>
    <scope>NUCLEOTIDE SEQUENCE [LARGE SCALE GENOMIC DNA]</scope>
    <source>
        <strain evidence="24">QJT</strain>
        <tissue evidence="24">Leaf</tissue>
    </source>
</reference>
<keyword evidence="11 20" id="KW-0547">Nucleotide-binding</keyword>
<evidence type="ECO:0000256" key="6">
    <source>
        <dbReference type="ARBA" id="ARBA00022614"/>
    </source>
</evidence>
<evidence type="ECO:0000256" key="8">
    <source>
        <dbReference type="ARBA" id="ARBA00022692"/>
    </source>
</evidence>
<dbReference type="AlphaFoldDB" id="A0AAP0IKS9"/>
<keyword evidence="8 21" id="KW-0812">Transmembrane</keyword>
<dbReference type="PROSITE" id="PS00109">
    <property type="entry name" value="PROTEIN_KINASE_TYR"/>
    <property type="match status" value="1"/>
</dbReference>
<gene>
    <name evidence="24" type="ORF">Sjap_015740</name>
</gene>
<dbReference type="Pfam" id="PF13855">
    <property type="entry name" value="LRR_8"/>
    <property type="match status" value="2"/>
</dbReference>
<dbReference type="EC" id="2.7.11.1" evidence="3"/>
<protein>
    <recommendedName>
        <fullName evidence="3">non-specific serine/threonine protein kinase</fullName>
        <ecNumber evidence="3">2.7.11.1</ecNumber>
    </recommendedName>
</protein>
<dbReference type="Pfam" id="PF08263">
    <property type="entry name" value="LRRNT_2"/>
    <property type="match status" value="1"/>
</dbReference>
<keyword evidence="25" id="KW-1185">Reference proteome</keyword>
<dbReference type="PRINTS" id="PR00019">
    <property type="entry name" value="LEURICHRPT"/>
</dbReference>
<dbReference type="GO" id="GO:0005524">
    <property type="term" value="F:ATP binding"/>
    <property type="evidence" value="ECO:0007669"/>
    <property type="project" value="UniProtKB-UniRule"/>
</dbReference>
<dbReference type="SUPFAM" id="SSF52047">
    <property type="entry name" value="RNI-like"/>
    <property type="match status" value="1"/>
</dbReference>
<evidence type="ECO:0000256" key="17">
    <source>
        <dbReference type="ARBA" id="ARBA00023180"/>
    </source>
</evidence>
<dbReference type="Pfam" id="PF00560">
    <property type="entry name" value="LRR_1"/>
    <property type="match status" value="5"/>
</dbReference>
<dbReference type="Gene3D" id="1.10.510.10">
    <property type="entry name" value="Transferase(Phosphotransferase) domain 1"/>
    <property type="match status" value="1"/>
</dbReference>
<evidence type="ECO:0000256" key="18">
    <source>
        <dbReference type="ARBA" id="ARBA00047899"/>
    </source>
</evidence>
<dbReference type="SMART" id="SM00369">
    <property type="entry name" value="LRR_TYP"/>
    <property type="match status" value="8"/>
</dbReference>
<evidence type="ECO:0000256" key="13">
    <source>
        <dbReference type="ARBA" id="ARBA00022840"/>
    </source>
</evidence>
<evidence type="ECO:0000256" key="22">
    <source>
        <dbReference type="SAM" id="SignalP"/>
    </source>
</evidence>
<evidence type="ECO:0000256" key="21">
    <source>
        <dbReference type="SAM" id="Phobius"/>
    </source>
</evidence>
<dbReference type="FunFam" id="3.80.10.10:FF:000095">
    <property type="entry name" value="LRR receptor-like serine/threonine-protein kinase GSO1"/>
    <property type="match status" value="1"/>
</dbReference>
<comment type="catalytic activity">
    <reaction evidence="18">
        <text>L-threonyl-[protein] + ATP = O-phospho-L-threonyl-[protein] + ADP + H(+)</text>
        <dbReference type="Rhea" id="RHEA:46608"/>
        <dbReference type="Rhea" id="RHEA-COMP:11060"/>
        <dbReference type="Rhea" id="RHEA-COMP:11605"/>
        <dbReference type="ChEBI" id="CHEBI:15378"/>
        <dbReference type="ChEBI" id="CHEBI:30013"/>
        <dbReference type="ChEBI" id="CHEBI:30616"/>
        <dbReference type="ChEBI" id="CHEBI:61977"/>
        <dbReference type="ChEBI" id="CHEBI:456216"/>
        <dbReference type="EC" id="2.7.11.1"/>
    </reaction>
</comment>
<dbReference type="InterPro" id="IPR013210">
    <property type="entry name" value="LRR_N_plant-typ"/>
</dbReference>
<evidence type="ECO:0000313" key="25">
    <source>
        <dbReference type="Proteomes" id="UP001417504"/>
    </source>
</evidence>
<evidence type="ECO:0000256" key="15">
    <source>
        <dbReference type="ARBA" id="ARBA00023136"/>
    </source>
</evidence>
<evidence type="ECO:0000256" key="1">
    <source>
        <dbReference type="ARBA" id="ARBA00004236"/>
    </source>
</evidence>
<keyword evidence="16" id="KW-0675">Receptor</keyword>
<dbReference type="InterPro" id="IPR008266">
    <property type="entry name" value="Tyr_kinase_AS"/>
</dbReference>